<keyword evidence="3" id="KW-1185">Reference proteome</keyword>
<evidence type="ECO:0000313" key="3">
    <source>
        <dbReference type="Proteomes" id="UP001165652"/>
    </source>
</evidence>
<protein>
    <submittedName>
        <fullName evidence="2">Uncharacterized protein</fullName>
    </submittedName>
</protein>
<proteinExistence type="predicted"/>
<feature type="region of interest" description="Disordered" evidence="1">
    <location>
        <begin position="75"/>
        <end position="107"/>
    </location>
</feature>
<comment type="caution">
    <text evidence="2">The sequence shown here is derived from an EMBL/GenBank/DDBJ whole genome shotgun (WGS) entry which is preliminary data.</text>
</comment>
<dbReference type="RefSeq" id="WP_272776666.1">
    <property type="nucleotide sequence ID" value="NZ_JAQQLI010000010.1"/>
</dbReference>
<accession>A0ABT5J835</accession>
<reference evidence="2" key="1">
    <citation type="journal article" date="2023" name="Microbiol Resour">
        <title>Genome Sequences of Rhodoplanes serenus and Two Thermotolerant Strains, Rhodoplanes tepidamans and 'Rhodoplanes cryptolactis,' Further Refine the Genus.</title>
        <authorList>
            <person name="Rayyan A.A."/>
            <person name="Kyndt J.A."/>
        </authorList>
    </citation>
    <scope>NUCLEOTIDE SEQUENCE</scope>
    <source>
        <strain evidence="2">DSM 9987</strain>
    </source>
</reference>
<feature type="compositionally biased region" description="Low complexity" evidence="1">
    <location>
        <begin position="88"/>
        <end position="101"/>
    </location>
</feature>
<name>A0ABT5J835_RHOTP</name>
<gene>
    <name evidence="2" type="ORF">PQJ73_09025</name>
</gene>
<organism evidence="2 3">
    <name type="scientific">Rhodoplanes tepidamans</name>
    <name type="common">Rhodoplanes cryptolactis</name>
    <dbReference type="NCBI Taxonomy" id="200616"/>
    <lineage>
        <taxon>Bacteria</taxon>
        <taxon>Pseudomonadati</taxon>
        <taxon>Pseudomonadota</taxon>
        <taxon>Alphaproteobacteria</taxon>
        <taxon>Hyphomicrobiales</taxon>
        <taxon>Nitrobacteraceae</taxon>
        <taxon>Rhodoplanes</taxon>
    </lineage>
</organism>
<dbReference type="Proteomes" id="UP001165652">
    <property type="component" value="Unassembled WGS sequence"/>
</dbReference>
<evidence type="ECO:0000313" key="2">
    <source>
        <dbReference type="EMBL" id="MDC7785821.1"/>
    </source>
</evidence>
<dbReference type="EMBL" id="JAQQLI010000010">
    <property type="protein sequence ID" value="MDC7785821.1"/>
    <property type="molecule type" value="Genomic_DNA"/>
</dbReference>
<sequence length="107" mass="11138">MSITTPGLWTSSRFDRATIAAMEEAFERVCGTLHCGQALTLVKAAAAMHIMTRATEGERDPARLCAQALEAIGFRQPTGRAEKPPAVPAEHGAAAVAPLAPSGEPVA</sequence>
<reference evidence="2" key="2">
    <citation type="submission" date="2023-02" db="EMBL/GenBank/DDBJ databases">
        <authorList>
            <person name="Rayyan A."/>
            <person name="Meyer T."/>
            <person name="Kyndt J.A."/>
        </authorList>
    </citation>
    <scope>NUCLEOTIDE SEQUENCE</scope>
    <source>
        <strain evidence="2">DSM 9987</strain>
    </source>
</reference>
<evidence type="ECO:0000256" key="1">
    <source>
        <dbReference type="SAM" id="MobiDB-lite"/>
    </source>
</evidence>